<organism evidence="2 3">
    <name type="scientific">Chitinophaga qingshengii</name>
    <dbReference type="NCBI Taxonomy" id="1569794"/>
    <lineage>
        <taxon>Bacteria</taxon>
        <taxon>Pseudomonadati</taxon>
        <taxon>Bacteroidota</taxon>
        <taxon>Chitinophagia</taxon>
        <taxon>Chitinophagales</taxon>
        <taxon>Chitinophagaceae</taxon>
        <taxon>Chitinophaga</taxon>
    </lineage>
</organism>
<gene>
    <name evidence="2" type="ORF">ICL07_27360</name>
</gene>
<keyword evidence="1" id="KW-0812">Transmembrane</keyword>
<evidence type="ECO:0000313" key="2">
    <source>
        <dbReference type="EMBL" id="MBC9934135.1"/>
    </source>
</evidence>
<dbReference type="EMBL" id="JACVFC010000005">
    <property type="protein sequence ID" value="MBC9934135.1"/>
    <property type="molecule type" value="Genomic_DNA"/>
</dbReference>
<name>A0ABR7TWU1_9BACT</name>
<keyword evidence="1" id="KW-1133">Transmembrane helix</keyword>
<protein>
    <recommendedName>
        <fullName evidence="4">Anti-sigma factor</fullName>
    </recommendedName>
</protein>
<reference evidence="2 3" key="1">
    <citation type="submission" date="2020-09" db="EMBL/GenBank/DDBJ databases">
        <title>Genome sequences of type strains of Chitinophaga qingshengii and Chitinophaga varians.</title>
        <authorList>
            <person name="Kittiwongwattana C."/>
        </authorList>
    </citation>
    <scope>NUCLEOTIDE SEQUENCE [LARGE SCALE GENOMIC DNA]</scope>
    <source>
        <strain evidence="2 3">JCM 30026</strain>
    </source>
</reference>
<proteinExistence type="predicted"/>
<feature type="transmembrane region" description="Helical" evidence="1">
    <location>
        <begin position="102"/>
        <end position="126"/>
    </location>
</feature>
<evidence type="ECO:0008006" key="4">
    <source>
        <dbReference type="Google" id="ProtNLM"/>
    </source>
</evidence>
<comment type="caution">
    <text evidence="2">The sequence shown here is derived from an EMBL/GenBank/DDBJ whole genome shotgun (WGS) entry which is preliminary data.</text>
</comment>
<evidence type="ECO:0000313" key="3">
    <source>
        <dbReference type="Proteomes" id="UP000659124"/>
    </source>
</evidence>
<sequence length="189" mass="22021">MDIERYISSGIIESYLLGLTSDEESAELERMCVEYPELEIEILRCEQRMDSIMYDEAVLPPERIKERVLQNIRRETEENTISNYPIIHIQPDNGEYVFVRRVLVYVLVFILVVLNLVFFLNLFYYYKFEHREALPKVHRASVTTKVVTAKKAHPPVKRGGQLQAGVLQPEGRPPGFVGLKFRGNPPLYY</sequence>
<accession>A0ABR7TWU1</accession>
<dbReference type="RefSeq" id="WP_188091254.1">
    <property type="nucleotide sequence ID" value="NZ_JACVFC010000005.1"/>
</dbReference>
<dbReference type="Proteomes" id="UP000659124">
    <property type="component" value="Unassembled WGS sequence"/>
</dbReference>
<evidence type="ECO:0000256" key="1">
    <source>
        <dbReference type="SAM" id="Phobius"/>
    </source>
</evidence>
<keyword evidence="3" id="KW-1185">Reference proteome</keyword>
<keyword evidence="1" id="KW-0472">Membrane</keyword>